<evidence type="ECO:0000313" key="9">
    <source>
        <dbReference type="EMBL" id="PQO35742.1"/>
    </source>
</evidence>
<keyword evidence="5 7" id="KW-1133">Transmembrane helix</keyword>
<proteinExistence type="inferred from homology"/>
<evidence type="ECO:0000256" key="5">
    <source>
        <dbReference type="ARBA" id="ARBA00022989"/>
    </source>
</evidence>
<dbReference type="PROSITE" id="PS50928">
    <property type="entry name" value="ABC_TM1"/>
    <property type="match status" value="1"/>
</dbReference>
<comment type="caution">
    <text evidence="9">The sequence shown here is derived from an EMBL/GenBank/DDBJ whole genome shotgun (WGS) entry which is preliminary data.</text>
</comment>
<evidence type="ECO:0000256" key="3">
    <source>
        <dbReference type="ARBA" id="ARBA00022475"/>
    </source>
</evidence>
<dbReference type="Pfam" id="PF00528">
    <property type="entry name" value="BPD_transp_1"/>
    <property type="match status" value="1"/>
</dbReference>
<dbReference type="InterPro" id="IPR000515">
    <property type="entry name" value="MetI-like"/>
</dbReference>
<organism evidence="9 10">
    <name type="scientific">Blastopirellula marina</name>
    <dbReference type="NCBI Taxonomy" id="124"/>
    <lineage>
        <taxon>Bacteria</taxon>
        <taxon>Pseudomonadati</taxon>
        <taxon>Planctomycetota</taxon>
        <taxon>Planctomycetia</taxon>
        <taxon>Pirellulales</taxon>
        <taxon>Pirellulaceae</taxon>
        <taxon>Blastopirellula</taxon>
    </lineage>
</organism>
<feature type="domain" description="ABC transmembrane type-1" evidence="8">
    <location>
        <begin position="89"/>
        <end position="322"/>
    </location>
</feature>
<feature type="transmembrane region" description="Helical" evidence="7">
    <location>
        <begin position="126"/>
        <end position="146"/>
    </location>
</feature>
<dbReference type="InterPro" id="IPR035906">
    <property type="entry name" value="MetI-like_sf"/>
</dbReference>
<comment type="subcellular location">
    <subcellularLocation>
        <location evidence="1 7">Cell membrane</location>
        <topology evidence="1 7">Multi-pass membrane protein</topology>
    </subcellularLocation>
</comment>
<evidence type="ECO:0000256" key="1">
    <source>
        <dbReference type="ARBA" id="ARBA00004651"/>
    </source>
</evidence>
<dbReference type="OrthoDB" id="9788108at2"/>
<keyword evidence="6 7" id="KW-0472">Membrane</keyword>
<dbReference type="PANTHER" id="PTHR30193:SF1">
    <property type="entry name" value="ABC TRANSPORTER PERMEASE PROTEIN YESP-RELATED"/>
    <property type="match status" value="1"/>
</dbReference>
<dbReference type="GO" id="GO:0005886">
    <property type="term" value="C:plasma membrane"/>
    <property type="evidence" value="ECO:0007669"/>
    <property type="project" value="UniProtKB-SubCell"/>
</dbReference>
<dbReference type="Proteomes" id="UP000240009">
    <property type="component" value="Unassembled WGS sequence"/>
</dbReference>
<evidence type="ECO:0000256" key="6">
    <source>
        <dbReference type="ARBA" id="ARBA00023136"/>
    </source>
</evidence>
<dbReference type="EMBL" id="PUIA01000026">
    <property type="protein sequence ID" value="PQO35742.1"/>
    <property type="molecule type" value="Genomic_DNA"/>
</dbReference>
<evidence type="ECO:0000256" key="2">
    <source>
        <dbReference type="ARBA" id="ARBA00022448"/>
    </source>
</evidence>
<evidence type="ECO:0000256" key="7">
    <source>
        <dbReference type="RuleBase" id="RU363032"/>
    </source>
</evidence>
<name>A0A2S8FU89_9BACT</name>
<keyword evidence="3" id="KW-1003">Cell membrane</keyword>
<dbReference type="PANTHER" id="PTHR30193">
    <property type="entry name" value="ABC TRANSPORTER PERMEASE PROTEIN"/>
    <property type="match status" value="1"/>
</dbReference>
<dbReference type="InterPro" id="IPR051393">
    <property type="entry name" value="ABC_transporter_permease"/>
</dbReference>
<gene>
    <name evidence="9" type="ORF">C5Y96_08800</name>
</gene>
<feature type="transmembrane region" description="Helical" evidence="7">
    <location>
        <begin position="240"/>
        <end position="261"/>
    </location>
</feature>
<feature type="transmembrane region" description="Helical" evidence="7">
    <location>
        <begin position="94"/>
        <end position="114"/>
    </location>
</feature>
<evidence type="ECO:0000313" key="10">
    <source>
        <dbReference type="Proteomes" id="UP000240009"/>
    </source>
</evidence>
<evidence type="ECO:0000259" key="8">
    <source>
        <dbReference type="PROSITE" id="PS50928"/>
    </source>
</evidence>
<dbReference type="CDD" id="cd06261">
    <property type="entry name" value="TM_PBP2"/>
    <property type="match status" value="1"/>
</dbReference>
<keyword evidence="4 7" id="KW-0812">Transmembrane</keyword>
<reference evidence="9 10" key="1">
    <citation type="submission" date="2018-02" db="EMBL/GenBank/DDBJ databases">
        <title>Comparative genomes isolates from brazilian mangrove.</title>
        <authorList>
            <person name="Araujo J.E."/>
            <person name="Taketani R.G."/>
            <person name="Silva M.C.P."/>
            <person name="Loureco M.V."/>
            <person name="Andreote F.D."/>
        </authorList>
    </citation>
    <scope>NUCLEOTIDE SEQUENCE [LARGE SCALE GENOMIC DNA]</scope>
    <source>
        <strain evidence="9 10">HEX-2 MGV</strain>
    </source>
</reference>
<keyword evidence="2 7" id="KW-0813">Transport</keyword>
<dbReference type="RefSeq" id="WP_105352150.1">
    <property type="nucleotide sequence ID" value="NZ_PUIA01000026.1"/>
</dbReference>
<dbReference type="Gene3D" id="1.10.3720.10">
    <property type="entry name" value="MetI-like"/>
    <property type="match status" value="1"/>
</dbReference>
<dbReference type="GO" id="GO:0055085">
    <property type="term" value="P:transmembrane transport"/>
    <property type="evidence" value="ECO:0007669"/>
    <property type="project" value="InterPro"/>
</dbReference>
<dbReference type="AlphaFoldDB" id="A0A2S8FU89"/>
<protein>
    <submittedName>
        <fullName evidence="9">Spermidine/putrescine ABC transporter permease</fullName>
    </submittedName>
</protein>
<feature type="transmembrane region" description="Helical" evidence="7">
    <location>
        <begin position="301"/>
        <end position="323"/>
    </location>
</feature>
<accession>A0A2S8FU89</accession>
<sequence>MRHQADTSGSAETASRESRRRWRSWFTAAGFAGPWLLGLLALFIYPFVVSLYWSFCQYDLINPPRFAGLDNYEQLASEFATGTGIAHALWNTSYYALISVPLSIVLGVGLATLLSCDIRGQSIFRTLFYLPSVIPVVAASILWMWLLNPADGLVNSVLGSLGLWQPQWFASPAELVSPDSFTEAAWANNSAPIGSKDALILMSLWGMGNFMVIYLAAIGDIPKSLYEAARIDGAGPIRRFINITLPLLTPIIFFNLVMGLIQSVQAFTQIYIVSEGRGAPADSTLVISLHLFLSAFQHLNMGYASAVAWLLFVLLGIATWFLFTTSRRWVYEGVR</sequence>
<feature type="transmembrane region" description="Helical" evidence="7">
    <location>
        <begin position="25"/>
        <end position="45"/>
    </location>
</feature>
<evidence type="ECO:0000256" key="4">
    <source>
        <dbReference type="ARBA" id="ARBA00022692"/>
    </source>
</evidence>
<comment type="similarity">
    <text evidence="7">Belongs to the binding-protein-dependent transport system permease family.</text>
</comment>
<feature type="transmembrane region" description="Helical" evidence="7">
    <location>
        <begin position="198"/>
        <end position="219"/>
    </location>
</feature>
<dbReference type="SUPFAM" id="SSF161098">
    <property type="entry name" value="MetI-like"/>
    <property type="match status" value="1"/>
</dbReference>